<proteinExistence type="predicted"/>
<sequence length="195" mass="22953">MSRFFDLNKKQSANDAEPKQTKPFETKFLLNHYEKVKNLNKDLERLPSEGEQFWLQSDTQFNAFTFIPFITQYETIEHLYASTYSIAIRVVDSLIELHENGKIDQITLLISDSLKQRNPKTIDKIMAYANHYPNLHIKFAWNHSKVALAKTAFGHYIIEGSGNWSENAHYEQYTFTNLQDAFNFRMKLFTESIER</sequence>
<organism evidence="1 2">
    <name type="scientific">Empedobacter falsenii</name>
    <dbReference type="NCBI Taxonomy" id="343874"/>
    <lineage>
        <taxon>Bacteria</taxon>
        <taxon>Pseudomonadati</taxon>
        <taxon>Bacteroidota</taxon>
        <taxon>Flavobacteriia</taxon>
        <taxon>Flavobacteriales</taxon>
        <taxon>Weeksellaceae</taxon>
        <taxon>Empedobacter</taxon>
    </lineage>
</organism>
<dbReference type="AlphaFoldDB" id="A0A376FYC9"/>
<evidence type="ECO:0000313" key="2">
    <source>
        <dbReference type="Proteomes" id="UP000254737"/>
    </source>
</evidence>
<evidence type="ECO:0008006" key="3">
    <source>
        <dbReference type="Google" id="ProtNLM"/>
    </source>
</evidence>
<accession>A0A376FYC9</accession>
<evidence type="ECO:0000313" key="1">
    <source>
        <dbReference type="EMBL" id="STD53084.1"/>
    </source>
</evidence>
<protein>
    <recommendedName>
        <fullName evidence="3">Phospholipase D-like domain-containing protein</fullName>
    </recommendedName>
</protein>
<dbReference type="Proteomes" id="UP000254737">
    <property type="component" value="Unassembled WGS sequence"/>
</dbReference>
<reference evidence="1 2" key="1">
    <citation type="submission" date="2018-06" db="EMBL/GenBank/DDBJ databases">
        <authorList>
            <consortium name="Pathogen Informatics"/>
            <person name="Doyle S."/>
        </authorList>
    </citation>
    <scope>NUCLEOTIDE SEQUENCE [LARGE SCALE GENOMIC DNA]</scope>
    <source>
        <strain evidence="1 2">NCTC13456</strain>
    </source>
</reference>
<dbReference type="RefSeq" id="WP_114998249.1">
    <property type="nucleotide sequence ID" value="NZ_UFXS01000001.1"/>
</dbReference>
<name>A0A376FYC9_9FLAO</name>
<gene>
    <name evidence="1" type="ORF">NCTC13456_00301</name>
</gene>
<dbReference type="EMBL" id="UFXS01000001">
    <property type="protein sequence ID" value="STD53084.1"/>
    <property type="molecule type" value="Genomic_DNA"/>
</dbReference>